<feature type="transmembrane region" description="Helical" evidence="5">
    <location>
        <begin position="364"/>
        <end position="384"/>
    </location>
</feature>
<evidence type="ECO:0000313" key="7">
    <source>
        <dbReference type="EMBL" id="GGF28756.1"/>
    </source>
</evidence>
<dbReference type="PANTHER" id="PTHR23514">
    <property type="entry name" value="BYPASS OF STOP CODON PROTEIN 6"/>
    <property type="match status" value="1"/>
</dbReference>
<dbReference type="EMBL" id="BMKP01000013">
    <property type="protein sequence ID" value="GGF28756.1"/>
    <property type="molecule type" value="Genomic_DNA"/>
</dbReference>
<evidence type="ECO:0000256" key="1">
    <source>
        <dbReference type="ARBA" id="ARBA00004141"/>
    </source>
</evidence>
<dbReference type="SUPFAM" id="SSF103473">
    <property type="entry name" value="MFS general substrate transporter"/>
    <property type="match status" value="1"/>
</dbReference>
<reference evidence="8" key="1">
    <citation type="journal article" date="2019" name="Int. J. Syst. Evol. Microbiol.">
        <title>The Global Catalogue of Microorganisms (GCM) 10K type strain sequencing project: providing services to taxonomists for standard genome sequencing and annotation.</title>
        <authorList>
            <consortium name="The Broad Institute Genomics Platform"/>
            <consortium name="The Broad Institute Genome Sequencing Center for Infectious Disease"/>
            <person name="Wu L."/>
            <person name="Ma J."/>
        </authorList>
    </citation>
    <scope>NUCLEOTIDE SEQUENCE [LARGE SCALE GENOMIC DNA]</scope>
    <source>
        <strain evidence="8">CGMCC 1.16060</strain>
    </source>
</reference>
<dbReference type="InterPro" id="IPR051788">
    <property type="entry name" value="MFS_Transporter"/>
</dbReference>
<accession>A0ABQ1UX49</accession>
<organism evidence="7 8">
    <name type="scientific">Flavobacterium limi</name>
    <dbReference type="NCBI Taxonomy" id="2045105"/>
    <lineage>
        <taxon>Bacteria</taxon>
        <taxon>Pseudomonadati</taxon>
        <taxon>Bacteroidota</taxon>
        <taxon>Flavobacteriia</taxon>
        <taxon>Flavobacteriales</taxon>
        <taxon>Flavobacteriaceae</taxon>
        <taxon>Flavobacterium</taxon>
    </lineage>
</organism>
<proteinExistence type="predicted"/>
<feature type="transmembrane region" description="Helical" evidence="5">
    <location>
        <begin position="135"/>
        <end position="154"/>
    </location>
</feature>
<protein>
    <submittedName>
        <fullName evidence="7">MFS transporter</fullName>
    </submittedName>
</protein>
<evidence type="ECO:0000256" key="3">
    <source>
        <dbReference type="ARBA" id="ARBA00022989"/>
    </source>
</evidence>
<feature type="transmembrane region" description="Helical" evidence="5">
    <location>
        <begin position="96"/>
        <end position="115"/>
    </location>
</feature>
<evidence type="ECO:0000256" key="4">
    <source>
        <dbReference type="ARBA" id="ARBA00023136"/>
    </source>
</evidence>
<dbReference type="InterPro" id="IPR036259">
    <property type="entry name" value="MFS_trans_sf"/>
</dbReference>
<name>A0ABQ1UX49_9FLAO</name>
<dbReference type="CDD" id="cd17393">
    <property type="entry name" value="MFS_MosC_like"/>
    <property type="match status" value="1"/>
</dbReference>
<keyword evidence="4 5" id="KW-0472">Membrane</keyword>
<dbReference type="InterPro" id="IPR020846">
    <property type="entry name" value="MFS_dom"/>
</dbReference>
<feature type="transmembrane region" description="Helical" evidence="5">
    <location>
        <begin position="12"/>
        <end position="30"/>
    </location>
</feature>
<keyword evidence="2 5" id="KW-0812">Transmembrane</keyword>
<feature type="domain" description="Major facilitator superfamily (MFS) profile" evidence="6">
    <location>
        <begin position="1"/>
        <end position="391"/>
    </location>
</feature>
<evidence type="ECO:0000313" key="8">
    <source>
        <dbReference type="Proteomes" id="UP000655016"/>
    </source>
</evidence>
<feature type="transmembrane region" description="Helical" evidence="5">
    <location>
        <begin position="302"/>
        <end position="322"/>
    </location>
</feature>
<evidence type="ECO:0000259" key="6">
    <source>
        <dbReference type="PROSITE" id="PS50850"/>
    </source>
</evidence>
<feature type="transmembrane region" description="Helical" evidence="5">
    <location>
        <begin position="73"/>
        <end position="90"/>
    </location>
</feature>
<comment type="caution">
    <text evidence="7">The sequence shown here is derived from an EMBL/GenBank/DDBJ whole genome shotgun (WGS) entry which is preliminary data.</text>
</comment>
<keyword evidence="8" id="KW-1185">Reference proteome</keyword>
<dbReference type="InterPro" id="IPR011701">
    <property type="entry name" value="MFS"/>
</dbReference>
<feature type="transmembrane region" description="Helical" evidence="5">
    <location>
        <begin position="334"/>
        <end position="358"/>
    </location>
</feature>
<dbReference type="Proteomes" id="UP000655016">
    <property type="component" value="Unassembled WGS sequence"/>
</dbReference>
<dbReference type="Gene3D" id="1.20.1250.20">
    <property type="entry name" value="MFS general substrate transporter like domains"/>
    <property type="match status" value="2"/>
</dbReference>
<evidence type="ECO:0000256" key="2">
    <source>
        <dbReference type="ARBA" id="ARBA00022692"/>
    </source>
</evidence>
<gene>
    <name evidence="7" type="ORF">GCM10011518_42580</name>
</gene>
<comment type="subcellular location">
    <subcellularLocation>
        <location evidence="1">Membrane</location>
        <topology evidence="1">Multi-pass membrane protein</topology>
    </subcellularLocation>
</comment>
<feature type="transmembrane region" description="Helical" evidence="5">
    <location>
        <begin position="160"/>
        <end position="179"/>
    </location>
</feature>
<feature type="transmembrane region" description="Helical" evidence="5">
    <location>
        <begin position="42"/>
        <end position="61"/>
    </location>
</feature>
<feature type="transmembrane region" description="Helical" evidence="5">
    <location>
        <begin position="213"/>
        <end position="236"/>
    </location>
</feature>
<feature type="transmembrane region" description="Helical" evidence="5">
    <location>
        <begin position="279"/>
        <end position="296"/>
    </location>
</feature>
<feature type="transmembrane region" description="Helical" evidence="5">
    <location>
        <begin position="248"/>
        <end position="267"/>
    </location>
</feature>
<keyword evidence="3 5" id="KW-1133">Transmembrane helix</keyword>
<dbReference type="Pfam" id="PF07690">
    <property type="entry name" value="MFS_1"/>
    <property type="match status" value="1"/>
</dbReference>
<dbReference type="PANTHER" id="PTHR23514:SF13">
    <property type="entry name" value="INNER MEMBRANE PROTEIN YBJJ"/>
    <property type="match status" value="1"/>
</dbReference>
<dbReference type="RefSeq" id="WP_163396464.1">
    <property type="nucleotide sequence ID" value="NZ_BMKP01000013.1"/>
</dbReference>
<sequence>MDIKVSKAITAIRSIFFVCGLALSGWAPMVPFAKIRLGLDDAGLGMLLLLLGTGAITMMPVCGMLSHKYGNRIIICFSATIIAITLPLLAVLDGVFFMGVVLLLFGAGIGTIDVAMNACGVQLQNLSGRSIMSSLHGLFSVGGLFGSLGLGLLIKAGLEPLYAAICLASLVVLTVLLQYKNLFSPEMEKQAEAHAEIAHSGVSARWSWLQKGVLFLGLLCFIVFMVEGAMLDWSALFLFENKGLDESWSGLGYAFFSTAMAGMRLFGDRIVEKYNSVKVVSIGAAVAGAGLMLGIFSPVLSLSLAGFFMLGCGAANIVPVFFNEAGRLKNIKTSTAVAAITTMGYSGQLMGPVAVGVIAHTSSLLTALGICAGLLFMVAVLFAVKYWRETRQNIQSIVQVNDYL</sequence>
<evidence type="ECO:0000256" key="5">
    <source>
        <dbReference type="SAM" id="Phobius"/>
    </source>
</evidence>
<dbReference type="PROSITE" id="PS50850">
    <property type="entry name" value="MFS"/>
    <property type="match status" value="1"/>
</dbReference>